<dbReference type="Gene3D" id="3.40.50.720">
    <property type="entry name" value="NAD(P)-binding Rossmann-like Domain"/>
    <property type="match status" value="1"/>
</dbReference>
<name>A0A383D0Z0_9ZZZZ</name>
<dbReference type="InterPro" id="IPR001509">
    <property type="entry name" value="Epimerase_deHydtase"/>
</dbReference>
<organism evidence="2">
    <name type="scientific">marine metagenome</name>
    <dbReference type="NCBI Taxonomy" id="408172"/>
    <lineage>
        <taxon>unclassified sequences</taxon>
        <taxon>metagenomes</taxon>
        <taxon>ecological metagenomes</taxon>
    </lineage>
</organism>
<protein>
    <recommendedName>
        <fullName evidence="1">NAD-dependent epimerase/dehydratase domain-containing protein</fullName>
    </recommendedName>
</protein>
<dbReference type="SUPFAM" id="SSF51735">
    <property type="entry name" value="NAD(P)-binding Rossmann-fold domains"/>
    <property type="match status" value="1"/>
</dbReference>
<dbReference type="EMBL" id="UINC01212974">
    <property type="protein sequence ID" value="SVE37538.1"/>
    <property type="molecule type" value="Genomic_DNA"/>
</dbReference>
<reference evidence="2" key="1">
    <citation type="submission" date="2018-05" db="EMBL/GenBank/DDBJ databases">
        <authorList>
            <person name="Lanie J.A."/>
            <person name="Ng W.-L."/>
            <person name="Kazmierczak K.M."/>
            <person name="Andrzejewski T.M."/>
            <person name="Davidsen T.M."/>
            <person name="Wayne K.J."/>
            <person name="Tettelin H."/>
            <person name="Glass J.I."/>
            <person name="Rusch D."/>
            <person name="Podicherti R."/>
            <person name="Tsui H.-C.T."/>
            <person name="Winkler M.E."/>
        </authorList>
    </citation>
    <scope>NUCLEOTIDE SEQUENCE</scope>
</reference>
<proteinExistence type="predicted"/>
<dbReference type="Pfam" id="PF01370">
    <property type="entry name" value="Epimerase"/>
    <property type="match status" value="1"/>
</dbReference>
<evidence type="ECO:0000313" key="2">
    <source>
        <dbReference type="EMBL" id="SVE37538.1"/>
    </source>
</evidence>
<sequence>MVILLTGANGFIGNYLRNNIDCITVDYENCDFNGDLNDWNFIQSLPDVDTVIHLAAFNSTKNFYSTPFSVIDSIITPTMNLLKRYTNAHFVYAGS</sequence>
<accession>A0A383D0Z0</accession>
<gene>
    <name evidence="2" type="ORF">METZ01_LOCUS490392</name>
</gene>
<evidence type="ECO:0000259" key="1">
    <source>
        <dbReference type="Pfam" id="PF01370"/>
    </source>
</evidence>
<feature type="domain" description="NAD-dependent epimerase/dehydratase" evidence="1">
    <location>
        <begin position="3"/>
        <end position="95"/>
    </location>
</feature>
<feature type="non-terminal residue" evidence="2">
    <location>
        <position position="95"/>
    </location>
</feature>
<dbReference type="AlphaFoldDB" id="A0A383D0Z0"/>
<dbReference type="InterPro" id="IPR036291">
    <property type="entry name" value="NAD(P)-bd_dom_sf"/>
</dbReference>